<gene>
    <name evidence="6" type="ORF">RG963_08770</name>
</gene>
<dbReference type="Pfam" id="PF01869">
    <property type="entry name" value="BcrAD_BadFG"/>
    <property type="match status" value="1"/>
</dbReference>
<comment type="cofactor">
    <cofactor evidence="1">
        <name>[4Fe-4S] cluster</name>
        <dbReference type="ChEBI" id="CHEBI:49883"/>
    </cofactor>
</comment>
<keyword evidence="7" id="KW-1185">Reference proteome</keyword>
<evidence type="ECO:0000313" key="6">
    <source>
        <dbReference type="EMBL" id="MDR7665861.1"/>
    </source>
</evidence>
<dbReference type="PANTHER" id="PTHR32329">
    <property type="entry name" value="BIFUNCTIONAL PROTEIN [INCLUDES 2-HYDROXYACYL-COA DEHYDRATASE (N-TER) AND ITS ACTIVATOR DOMAIN (C_TERM)-RELATED"/>
    <property type="match status" value="1"/>
</dbReference>
<evidence type="ECO:0000256" key="1">
    <source>
        <dbReference type="ARBA" id="ARBA00001966"/>
    </source>
</evidence>
<dbReference type="SUPFAM" id="SSF53067">
    <property type="entry name" value="Actin-like ATPase domain"/>
    <property type="match status" value="1"/>
</dbReference>
<dbReference type="EMBL" id="JAVKPK010000030">
    <property type="protein sequence ID" value="MDR7665861.1"/>
    <property type="molecule type" value="Genomic_DNA"/>
</dbReference>
<dbReference type="InterPro" id="IPR043129">
    <property type="entry name" value="ATPase_NBD"/>
</dbReference>
<dbReference type="InterPro" id="IPR008275">
    <property type="entry name" value="CoA_E_activase_dom"/>
</dbReference>
<proteinExistence type="predicted"/>
<accession>A0ABU2D1N5</accession>
<dbReference type="NCBIfam" id="TIGR00241">
    <property type="entry name" value="CoA_E_activ"/>
    <property type="match status" value="1"/>
</dbReference>
<keyword evidence="4" id="KW-0411">Iron-sulfur</keyword>
<evidence type="ECO:0000256" key="2">
    <source>
        <dbReference type="ARBA" id="ARBA00022723"/>
    </source>
</evidence>
<dbReference type="InterPro" id="IPR051805">
    <property type="entry name" value="Dehydratase_Activator_Redct"/>
</dbReference>
<evidence type="ECO:0000256" key="4">
    <source>
        <dbReference type="ARBA" id="ARBA00023014"/>
    </source>
</evidence>
<sequence length="253" mass="26343">MISVGIDSGSATTKAIIVNGNRIAARVVLPTAFDFLSAAENAYNNVLADAGVDKNDVTGVYATGYGRNSIKFADKAISEITAHAMGVYHLYPAVNGVIDIGGQDSKVISVNSGRVTDFLMNDKCAAGTGKFLEYTAKALEVPIEELGALALVSKTPASITSMCTVFAESEAISLRARGFKKEDIAAGLIESVARRVAVMVRQVGLKQNVAFVGGVAKNAGIKIVLEKELGISLYVPLEPQVTGALGAALYGIS</sequence>
<evidence type="ECO:0000256" key="3">
    <source>
        <dbReference type="ARBA" id="ARBA00023004"/>
    </source>
</evidence>
<keyword evidence="3" id="KW-0408">Iron</keyword>
<keyword evidence="2" id="KW-0479">Metal-binding</keyword>
<evidence type="ECO:0000259" key="5">
    <source>
        <dbReference type="Pfam" id="PF01869"/>
    </source>
</evidence>
<dbReference type="CDD" id="cd24036">
    <property type="entry name" value="ASKHA_NBD_BcrAD_BadFG_HgdC_HadI"/>
    <property type="match status" value="1"/>
</dbReference>
<dbReference type="PANTHER" id="PTHR32329:SF2">
    <property type="entry name" value="BIFUNCTIONAL PROTEIN [INCLUDES 2-HYDROXYACYL-COA DEHYDRATASE (N-TER) AND ITS ACTIVATOR DOMAIN (C_TERM)"/>
    <property type="match status" value="1"/>
</dbReference>
<dbReference type="InterPro" id="IPR002731">
    <property type="entry name" value="ATPase_BadF"/>
</dbReference>
<evidence type="ECO:0000313" key="7">
    <source>
        <dbReference type="Proteomes" id="UP001246244"/>
    </source>
</evidence>
<dbReference type="Proteomes" id="UP001246244">
    <property type="component" value="Unassembled WGS sequence"/>
</dbReference>
<reference evidence="7" key="1">
    <citation type="submission" date="2023-07" db="EMBL/GenBank/DDBJ databases">
        <title>Whole-genome sequencing of a new Methanosarcina sp. Z-7115.</title>
        <authorList>
            <person name="Zhilina T.N."/>
            <person name="Merkel A.Y."/>
        </authorList>
    </citation>
    <scope>NUCLEOTIDE SEQUENCE [LARGE SCALE GENOMIC DNA]</scope>
    <source>
        <strain evidence="7">Z-7115</strain>
    </source>
</reference>
<name>A0ABU2D1N5_9EURY</name>
<dbReference type="Gene3D" id="3.30.420.40">
    <property type="match status" value="2"/>
</dbReference>
<feature type="domain" description="ATPase BadF/BadG/BcrA/BcrD type" evidence="5">
    <location>
        <begin position="4"/>
        <end position="251"/>
    </location>
</feature>
<dbReference type="RefSeq" id="WP_310575887.1">
    <property type="nucleotide sequence ID" value="NZ_JAVKPK010000030.1"/>
</dbReference>
<protein>
    <submittedName>
        <fullName evidence="6">Acyl-CoA dehydratase activase</fullName>
    </submittedName>
</protein>
<organism evidence="6 7">
    <name type="scientific">Methanosarcina baikalica</name>
    <dbReference type="NCBI Taxonomy" id="3073890"/>
    <lineage>
        <taxon>Archaea</taxon>
        <taxon>Methanobacteriati</taxon>
        <taxon>Methanobacteriota</taxon>
        <taxon>Stenosarchaea group</taxon>
        <taxon>Methanomicrobia</taxon>
        <taxon>Methanosarcinales</taxon>
        <taxon>Methanosarcinaceae</taxon>
        <taxon>Methanosarcina</taxon>
    </lineage>
</organism>
<comment type="caution">
    <text evidence="6">The sequence shown here is derived from an EMBL/GenBank/DDBJ whole genome shotgun (WGS) entry which is preliminary data.</text>
</comment>